<dbReference type="EMBL" id="CAUYUJ010017942">
    <property type="protein sequence ID" value="CAK0879307.1"/>
    <property type="molecule type" value="Genomic_DNA"/>
</dbReference>
<feature type="region of interest" description="Disordered" evidence="2">
    <location>
        <begin position="176"/>
        <end position="217"/>
    </location>
</feature>
<name>A0ABN9W205_9DINO</name>
<evidence type="ECO:0000313" key="4">
    <source>
        <dbReference type="Proteomes" id="UP001189429"/>
    </source>
</evidence>
<feature type="compositionally biased region" description="Acidic residues" evidence="2">
    <location>
        <begin position="119"/>
        <end position="133"/>
    </location>
</feature>
<gene>
    <name evidence="3" type="ORF">PCOR1329_LOCUS62773</name>
</gene>
<comment type="caution">
    <text evidence="3">The sequence shown here is derived from an EMBL/GenBank/DDBJ whole genome shotgun (WGS) entry which is preliminary data.</text>
</comment>
<accession>A0ABN9W205</accession>
<feature type="compositionally biased region" description="Low complexity" evidence="2">
    <location>
        <begin position="197"/>
        <end position="216"/>
    </location>
</feature>
<dbReference type="Proteomes" id="UP001189429">
    <property type="component" value="Unassembled WGS sequence"/>
</dbReference>
<keyword evidence="4" id="KW-1185">Reference proteome</keyword>
<protein>
    <submittedName>
        <fullName evidence="3">Uncharacterized protein</fullName>
    </submittedName>
</protein>
<organism evidence="3 4">
    <name type="scientific">Prorocentrum cordatum</name>
    <dbReference type="NCBI Taxonomy" id="2364126"/>
    <lineage>
        <taxon>Eukaryota</taxon>
        <taxon>Sar</taxon>
        <taxon>Alveolata</taxon>
        <taxon>Dinophyceae</taxon>
        <taxon>Prorocentrales</taxon>
        <taxon>Prorocentraceae</taxon>
        <taxon>Prorocentrum</taxon>
    </lineage>
</organism>
<evidence type="ECO:0000256" key="2">
    <source>
        <dbReference type="SAM" id="MobiDB-lite"/>
    </source>
</evidence>
<feature type="non-terminal residue" evidence="3">
    <location>
        <position position="620"/>
    </location>
</feature>
<sequence>MVDLLRKQYLAAKEQNDQTRMDEILAACSEAKPAEPVAAPEPSTGQKLQEAVAELNRLQKHQDKLAKQLKRATEYRNDVLQRISTNVSELADAKKHFQEAKADAGGDAAEAQPAKKQDDAEEEFPTLDDEELAMLDSKQKEEYEAIQKEFQKARQYIDGKKTAVINAKKALDAAKTINTKACKRRKGEDGAEAKPSQEPAAAPGEQADAPAADAGPVQTDPEVELANQFDLSDDDQVKAYLSKLAQIKSRTSPRGRGPNYSQKYDDVEAEIDGTGIKIQTEGKNQQTNSDDAKPIVTIFVANVTQYNTAAKLFIEGKSKQCDIIALSEHHLRDAQGHSIFANDFHDITMVKWQLKGQQIAVITAYLTASIGFTGRPIPMTEIQREKGIKRQQRDRTQYNEMAKYLEDDLLDNKLLDTYYTQTVAMRCDQNIWDKCRDEESSCRIRGAPLWVQNSIAYKQDPRMSELLGKLYGKWANAAERALSTITEAPIHPRARRGQPTRYKEVPYPQHIAGKPKGNTKADEQQHTSTLWTALYQRCRDGVLLLQRHPIESKHHLDAVSLITKNVVTQIDKLEKTKVAETDYLDEQAALLAKRVSSLGHDIDPDTHTENTHTENITEWQ</sequence>
<feature type="coiled-coil region" evidence="1">
    <location>
        <begin position="48"/>
        <end position="78"/>
    </location>
</feature>
<feature type="region of interest" description="Disordered" evidence="2">
    <location>
        <begin position="94"/>
        <end position="139"/>
    </location>
</feature>
<feature type="compositionally biased region" description="Basic and acidic residues" evidence="2">
    <location>
        <begin position="94"/>
        <end position="104"/>
    </location>
</feature>
<keyword evidence="1" id="KW-0175">Coiled coil</keyword>
<feature type="region of interest" description="Disordered" evidence="2">
    <location>
        <begin position="599"/>
        <end position="620"/>
    </location>
</feature>
<reference evidence="3" key="1">
    <citation type="submission" date="2023-10" db="EMBL/GenBank/DDBJ databases">
        <authorList>
            <person name="Chen Y."/>
            <person name="Shah S."/>
            <person name="Dougan E. K."/>
            <person name="Thang M."/>
            <person name="Chan C."/>
        </authorList>
    </citation>
    <scope>NUCLEOTIDE SEQUENCE [LARGE SCALE GENOMIC DNA]</scope>
</reference>
<evidence type="ECO:0000313" key="3">
    <source>
        <dbReference type="EMBL" id="CAK0879307.1"/>
    </source>
</evidence>
<evidence type="ECO:0000256" key="1">
    <source>
        <dbReference type="SAM" id="Coils"/>
    </source>
</evidence>
<proteinExistence type="predicted"/>
<feature type="compositionally biased region" description="Basic and acidic residues" evidence="2">
    <location>
        <begin position="600"/>
        <end position="612"/>
    </location>
</feature>